<dbReference type="Pfam" id="PF02548">
    <property type="entry name" value="Pantoate_transf"/>
    <property type="match status" value="1"/>
</dbReference>
<dbReference type="NCBIfam" id="NF001452">
    <property type="entry name" value="PRK00311.1"/>
    <property type="match status" value="1"/>
</dbReference>
<dbReference type="PANTHER" id="PTHR20881">
    <property type="entry name" value="3-METHYL-2-OXOBUTANOATE HYDROXYMETHYLTRANSFERASE"/>
    <property type="match status" value="1"/>
</dbReference>
<dbReference type="Proteomes" id="UP000317315">
    <property type="component" value="Unassembled WGS sequence"/>
</dbReference>
<evidence type="ECO:0000256" key="5">
    <source>
        <dbReference type="ARBA" id="ARBA00022679"/>
    </source>
</evidence>
<dbReference type="SUPFAM" id="SSF51621">
    <property type="entry name" value="Phosphoenolpyruvate/pyruvate domain"/>
    <property type="match status" value="1"/>
</dbReference>
<feature type="binding site" evidence="7 9">
    <location>
        <position position="84"/>
    </location>
    <ligand>
        <name>3-methyl-2-oxobutanoate</name>
        <dbReference type="ChEBI" id="CHEBI:11851"/>
    </ligand>
</feature>
<dbReference type="AlphaFoldDB" id="A0A521BUG2"/>
<comment type="catalytic activity">
    <reaction evidence="7">
        <text>(6R)-5,10-methylene-5,6,7,8-tetrahydrofolate + 3-methyl-2-oxobutanoate + H2O = 2-dehydropantoate + (6S)-5,6,7,8-tetrahydrofolate</text>
        <dbReference type="Rhea" id="RHEA:11824"/>
        <dbReference type="ChEBI" id="CHEBI:11561"/>
        <dbReference type="ChEBI" id="CHEBI:11851"/>
        <dbReference type="ChEBI" id="CHEBI:15377"/>
        <dbReference type="ChEBI" id="CHEBI:15636"/>
        <dbReference type="ChEBI" id="CHEBI:57453"/>
        <dbReference type="EC" id="2.1.2.11"/>
    </reaction>
</comment>
<dbReference type="PIRSF" id="PIRSF000388">
    <property type="entry name" value="Pantoate_hydroxy_MeTrfase"/>
    <property type="match status" value="1"/>
</dbReference>
<keyword evidence="7" id="KW-0963">Cytoplasm</keyword>
<keyword evidence="12" id="KW-1185">Reference proteome</keyword>
<dbReference type="CDD" id="cd06557">
    <property type="entry name" value="KPHMT-like"/>
    <property type="match status" value="1"/>
</dbReference>
<evidence type="ECO:0000256" key="3">
    <source>
        <dbReference type="ARBA" id="ARBA00011424"/>
    </source>
</evidence>
<dbReference type="PANTHER" id="PTHR20881:SF0">
    <property type="entry name" value="3-METHYL-2-OXOBUTANOATE HYDROXYMETHYLTRANSFERASE"/>
    <property type="match status" value="1"/>
</dbReference>
<comment type="subunit">
    <text evidence="3 7">Homodecamer; pentamer of dimers.</text>
</comment>
<evidence type="ECO:0000256" key="1">
    <source>
        <dbReference type="ARBA" id="ARBA00005033"/>
    </source>
</evidence>
<dbReference type="GO" id="GO:0015940">
    <property type="term" value="P:pantothenate biosynthetic process"/>
    <property type="evidence" value="ECO:0007669"/>
    <property type="project" value="UniProtKB-UniRule"/>
</dbReference>
<dbReference type="Gene3D" id="3.20.20.60">
    <property type="entry name" value="Phosphoenolpyruvate-binding domains"/>
    <property type="match status" value="1"/>
</dbReference>
<keyword evidence="5 7" id="KW-0808">Transferase</keyword>
<dbReference type="InterPro" id="IPR015813">
    <property type="entry name" value="Pyrv/PenolPyrv_kinase-like_dom"/>
</dbReference>
<evidence type="ECO:0000256" key="7">
    <source>
        <dbReference type="HAMAP-Rule" id="MF_00156"/>
    </source>
</evidence>
<dbReference type="GO" id="GO:0005737">
    <property type="term" value="C:cytoplasm"/>
    <property type="evidence" value="ECO:0007669"/>
    <property type="project" value="UniProtKB-SubCell"/>
</dbReference>
<comment type="function">
    <text evidence="6 7">Catalyzes the reversible reaction in which hydroxymethyl group from 5,10-methylenetetrahydrofolate is transferred onto alpha-ketoisovalerate to form ketopantoate.</text>
</comment>
<gene>
    <name evidence="7" type="primary">panB</name>
    <name evidence="11" type="ORF">SAMN06269117_10748</name>
</gene>
<feature type="binding site" evidence="7 9">
    <location>
        <position position="114"/>
    </location>
    <ligand>
        <name>3-methyl-2-oxobutanoate</name>
        <dbReference type="ChEBI" id="CHEBI:11851"/>
    </ligand>
</feature>
<protein>
    <recommendedName>
        <fullName evidence="7">3-methyl-2-oxobutanoate hydroxymethyltransferase</fullName>
        <ecNumber evidence="7">2.1.2.11</ecNumber>
    </recommendedName>
    <alternativeName>
        <fullName evidence="7">Ketopantoate hydroxymethyltransferase</fullName>
        <shortName evidence="7">KPHMT</shortName>
    </alternativeName>
</protein>
<dbReference type="UniPathway" id="UPA00028">
    <property type="reaction ID" value="UER00003"/>
</dbReference>
<evidence type="ECO:0000256" key="8">
    <source>
        <dbReference type="PIRSR" id="PIRSR000388-1"/>
    </source>
</evidence>
<keyword evidence="7 10" id="KW-0479">Metal-binding</keyword>
<evidence type="ECO:0000256" key="6">
    <source>
        <dbReference type="ARBA" id="ARBA00056497"/>
    </source>
</evidence>
<feature type="binding site" evidence="7 10">
    <location>
        <position position="84"/>
    </location>
    <ligand>
        <name>Mg(2+)</name>
        <dbReference type="ChEBI" id="CHEBI:18420"/>
    </ligand>
</feature>
<comment type="pathway">
    <text evidence="1 7">Cofactor biosynthesis; (R)-pantothenate biosynthesis; (R)-pantoate from 3-methyl-2-oxobutanoate: step 1/2.</text>
</comment>
<dbReference type="GO" id="GO:0000287">
    <property type="term" value="F:magnesium ion binding"/>
    <property type="evidence" value="ECO:0007669"/>
    <property type="project" value="TreeGrafter"/>
</dbReference>
<dbReference type="GO" id="GO:0003864">
    <property type="term" value="F:3-methyl-2-oxobutanoate hydroxymethyltransferase activity"/>
    <property type="evidence" value="ECO:0007669"/>
    <property type="project" value="UniProtKB-UniRule"/>
</dbReference>
<evidence type="ECO:0000313" key="11">
    <source>
        <dbReference type="EMBL" id="SMO50120.1"/>
    </source>
</evidence>
<evidence type="ECO:0000256" key="2">
    <source>
        <dbReference type="ARBA" id="ARBA00008676"/>
    </source>
</evidence>
<comment type="subcellular location">
    <subcellularLocation>
        <location evidence="7">Cytoplasm</location>
    </subcellularLocation>
</comment>
<dbReference type="FunFam" id="3.20.20.60:FF:000003">
    <property type="entry name" value="3-methyl-2-oxobutanoate hydroxymethyltransferase"/>
    <property type="match status" value="1"/>
</dbReference>
<dbReference type="HAMAP" id="MF_00156">
    <property type="entry name" value="PanB"/>
    <property type="match status" value="1"/>
</dbReference>
<keyword evidence="7 10" id="KW-0460">Magnesium</keyword>
<feature type="binding site" evidence="7 10">
    <location>
        <position position="116"/>
    </location>
    <ligand>
        <name>Mg(2+)</name>
        <dbReference type="ChEBI" id="CHEBI:18420"/>
    </ligand>
</feature>
<keyword evidence="4 7" id="KW-0566">Pantothenate biosynthesis</keyword>
<reference evidence="11 12" key="1">
    <citation type="submission" date="2017-05" db="EMBL/GenBank/DDBJ databases">
        <authorList>
            <person name="Varghese N."/>
            <person name="Submissions S."/>
        </authorList>
    </citation>
    <scope>NUCLEOTIDE SEQUENCE [LARGE SCALE GENOMIC DNA]</scope>
    <source>
        <strain evidence="11 12">DSM 16304</strain>
    </source>
</reference>
<comment type="similarity">
    <text evidence="2 7">Belongs to the PanB family.</text>
</comment>
<name>A0A521BUG2_9BACT</name>
<feature type="binding site" evidence="7 10">
    <location>
        <position position="45"/>
    </location>
    <ligand>
        <name>Mg(2+)</name>
        <dbReference type="ChEBI" id="CHEBI:18420"/>
    </ligand>
</feature>
<organism evidence="11 12">
    <name type="scientific">Balnearium lithotrophicum</name>
    <dbReference type="NCBI Taxonomy" id="223788"/>
    <lineage>
        <taxon>Bacteria</taxon>
        <taxon>Pseudomonadati</taxon>
        <taxon>Aquificota</taxon>
        <taxon>Aquificia</taxon>
        <taxon>Desulfurobacteriales</taxon>
        <taxon>Desulfurobacteriaceae</taxon>
        <taxon>Balnearium</taxon>
    </lineage>
</organism>
<dbReference type="RefSeq" id="WP_142934814.1">
    <property type="nucleotide sequence ID" value="NZ_FXTM01000007.1"/>
</dbReference>
<accession>A0A521BUG2</accession>
<dbReference type="GO" id="GO:0032259">
    <property type="term" value="P:methylation"/>
    <property type="evidence" value="ECO:0007669"/>
    <property type="project" value="UniProtKB-KW"/>
</dbReference>
<comment type="cofactor">
    <cofactor evidence="7 10">
        <name>Mg(2+)</name>
        <dbReference type="ChEBI" id="CHEBI:18420"/>
    </cofactor>
    <text evidence="7 10">Binds 1 Mg(2+) ion per subunit.</text>
</comment>
<evidence type="ECO:0000256" key="9">
    <source>
        <dbReference type="PIRSR" id="PIRSR000388-2"/>
    </source>
</evidence>
<dbReference type="EMBL" id="FXTM01000007">
    <property type="protein sequence ID" value="SMO50120.1"/>
    <property type="molecule type" value="Genomic_DNA"/>
</dbReference>
<dbReference type="InterPro" id="IPR003700">
    <property type="entry name" value="Pantoate_hydroxy_MeTrfase"/>
</dbReference>
<dbReference type="OrthoDB" id="9781789at2"/>
<dbReference type="GO" id="GO:0008168">
    <property type="term" value="F:methyltransferase activity"/>
    <property type="evidence" value="ECO:0007669"/>
    <property type="project" value="UniProtKB-KW"/>
</dbReference>
<evidence type="ECO:0000256" key="4">
    <source>
        <dbReference type="ARBA" id="ARBA00022655"/>
    </source>
</evidence>
<dbReference type="NCBIfam" id="TIGR00222">
    <property type="entry name" value="panB"/>
    <property type="match status" value="1"/>
</dbReference>
<evidence type="ECO:0000256" key="10">
    <source>
        <dbReference type="PIRSR" id="PIRSR000388-3"/>
    </source>
</evidence>
<dbReference type="InterPro" id="IPR040442">
    <property type="entry name" value="Pyrv_kinase-like_dom_sf"/>
</dbReference>
<proteinExistence type="inferred from homology"/>
<evidence type="ECO:0000313" key="12">
    <source>
        <dbReference type="Proteomes" id="UP000317315"/>
    </source>
</evidence>
<keyword evidence="11" id="KW-0489">Methyltransferase</keyword>
<dbReference type="EC" id="2.1.2.11" evidence="7"/>
<sequence length="265" mass="29201">MERITTAKFLEKKRKGEKITVLTAYDFLTARIVDEAGVDGILVGDSLGMVVLGYSSTIPVTMEEMIHHTKAVVRGRRRALVIFDMPFLSYQTGTRDAVLNAGRALKETGCDAVKIEGGVEIAETIRALVNAGIPVVGHIGLQPQSVNVYGGYKLRGKTEEERKKLLEDARAVEEAGAFAVVLEKVPSELAREITESLSIPTIGIGAGRYCNGQVLVFHDLVGLFEEFKPKFVKRYAELGREAKSAVRKFIEEVKEGKFPDEEHSY</sequence>
<feature type="active site" description="Proton acceptor" evidence="7 8">
    <location>
        <position position="183"/>
    </location>
</feature>
<feature type="binding site" evidence="7 9">
    <location>
        <begin position="45"/>
        <end position="46"/>
    </location>
    <ligand>
        <name>3-methyl-2-oxobutanoate</name>
        <dbReference type="ChEBI" id="CHEBI:11851"/>
    </ligand>
</feature>